<dbReference type="AlphaFoldDB" id="A0A133VIM3"/>
<organism evidence="2 3">
    <name type="scientific">candidate division MSBL1 archaeon SCGC-AAA382A20</name>
    <dbReference type="NCBI Taxonomy" id="1698280"/>
    <lineage>
        <taxon>Archaea</taxon>
        <taxon>Methanobacteriati</taxon>
        <taxon>Methanobacteriota</taxon>
        <taxon>candidate division MSBL1</taxon>
    </lineage>
</organism>
<dbReference type="Gene3D" id="2.60.40.10">
    <property type="entry name" value="Immunoglobulins"/>
    <property type="match status" value="2"/>
</dbReference>
<evidence type="ECO:0000256" key="1">
    <source>
        <dbReference type="SAM" id="Phobius"/>
    </source>
</evidence>
<gene>
    <name evidence="2" type="ORF">AKJ51_03955</name>
</gene>
<dbReference type="EMBL" id="LHYE01000050">
    <property type="protein sequence ID" value="KXB06286.1"/>
    <property type="molecule type" value="Genomic_DNA"/>
</dbReference>
<sequence length="205" mass="22432">MKNTGEARRSKTVKLRIDGGIADRRTVALSPGESTTVKFSISREVVGTYEVSVGEMSESFKVKRAIEPAKFEVTDLILGKEEVNPGETTTIEVEVKNTGGKEGTYTVELSINGEIKTRSVSLGPGVYRMVPFKISIPVGNLPGWGLAISHISPLTYLTDLTRWTFGSEGGFWPSPFHDVLILVGFLVGFFALSVFLHRRTLPGRL</sequence>
<keyword evidence="1" id="KW-0472">Membrane</keyword>
<reference evidence="2 3" key="1">
    <citation type="journal article" date="2016" name="Sci. Rep.">
        <title>Metabolic traits of an uncultured archaeal lineage -MSBL1- from brine pools of the Red Sea.</title>
        <authorList>
            <person name="Mwirichia R."/>
            <person name="Alam I."/>
            <person name="Rashid M."/>
            <person name="Vinu M."/>
            <person name="Ba-Alawi W."/>
            <person name="Anthony Kamau A."/>
            <person name="Kamanda Ngugi D."/>
            <person name="Goker M."/>
            <person name="Klenk H.P."/>
            <person name="Bajic V."/>
            <person name="Stingl U."/>
        </authorList>
    </citation>
    <scope>NUCLEOTIDE SEQUENCE [LARGE SCALE GENOMIC DNA]</scope>
    <source>
        <strain evidence="2">SCGC-AAA382A20</strain>
    </source>
</reference>
<name>A0A133VIM3_9EURY</name>
<proteinExistence type="predicted"/>
<feature type="transmembrane region" description="Helical" evidence="1">
    <location>
        <begin position="138"/>
        <end position="156"/>
    </location>
</feature>
<evidence type="ECO:0000313" key="3">
    <source>
        <dbReference type="Proteomes" id="UP000070263"/>
    </source>
</evidence>
<feature type="transmembrane region" description="Helical" evidence="1">
    <location>
        <begin position="176"/>
        <end position="196"/>
    </location>
</feature>
<dbReference type="InterPro" id="IPR013783">
    <property type="entry name" value="Ig-like_fold"/>
</dbReference>
<evidence type="ECO:0008006" key="4">
    <source>
        <dbReference type="Google" id="ProtNLM"/>
    </source>
</evidence>
<keyword evidence="1" id="KW-0812">Transmembrane</keyword>
<protein>
    <recommendedName>
        <fullName evidence="4">CARDB domain-containing protein</fullName>
    </recommendedName>
</protein>
<dbReference type="Proteomes" id="UP000070263">
    <property type="component" value="Unassembled WGS sequence"/>
</dbReference>
<keyword evidence="3" id="KW-1185">Reference proteome</keyword>
<keyword evidence="1" id="KW-1133">Transmembrane helix</keyword>
<comment type="caution">
    <text evidence="2">The sequence shown here is derived from an EMBL/GenBank/DDBJ whole genome shotgun (WGS) entry which is preliminary data.</text>
</comment>
<evidence type="ECO:0000313" key="2">
    <source>
        <dbReference type="EMBL" id="KXB06286.1"/>
    </source>
</evidence>
<accession>A0A133VIM3</accession>